<comment type="caution">
    <text evidence="2">The sequence shown here is derived from an EMBL/GenBank/DDBJ whole genome shotgun (WGS) entry which is preliminary data.</text>
</comment>
<keyword evidence="3" id="KW-1185">Reference proteome</keyword>
<dbReference type="EMBL" id="JAMJPJ010000004">
    <property type="protein sequence ID" value="MCL7929257.1"/>
    <property type="molecule type" value="Genomic_DNA"/>
</dbReference>
<reference evidence="2" key="1">
    <citation type="submission" date="2022-05" db="EMBL/GenBank/DDBJ databases">
        <title>Halomonas geminus sp. nov. and Halomonas llamarensis sp. nov. isolated from high-altitude salars of the Atacama Desert.</title>
        <authorList>
            <person name="Hintersatz C."/>
            <person name="Rojas L.A."/>
            <person name="Wei T.-S."/>
            <person name="Kutschke S."/>
            <person name="Lehmann F."/>
            <person name="Jain R."/>
            <person name="Pollmann K."/>
        </authorList>
    </citation>
    <scope>NUCLEOTIDE SEQUENCE</scope>
    <source>
        <strain evidence="2">ATCHA</strain>
    </source>
</reference>
<evidence type="ECO:0000313" key="2">
    <source>
        <dbReference type="EMBL" id="MCL7929257.1"/>
    </source>
</evidence>
<gene>
    <name evidence="2" type="ORF">M8006_04540</name>
</gene>
<dbReference type="Proteomes" id="UP001165308">
    <property type="component" value="Unassembled WGS sequence"/>
</dbReference>
<feature type="compositionally biased region" description="Acidic residues" evidence="1">
    <location>
        <begin position="29"/>
        <end position="41"/>
    </location>
</feature>
<evidence type="ECO:0000313" key="3">
    <source>
        <dbReference type="Proteomes" id="UP001165308"/>
    </source>
</evidence>
<proteinExistence type="predicted"/>
<organism evidence="2 3">
    <name type="scientific">Halomonas llamarensis</name>
    <dbReference type="NCBI Taxonomy" id="2945104"/>
    <lineage>
        <taxon>Bacteria</taxon>
        <taxon>Pseudomonadati</taxon>
        <taxon>Pseudomonadota</taxon>
        <taxon>Gammaproteobacteria</taxon>
        <taxon>Oceanospirillales</taxon>
        <taxon>Halomonadaceae</taxon>
        <taxon>Halomonas</taxon>
    </lineage>
</organism>
<feature type="region of interest" description="Disordered" evidence="1">
    <location>
        <begin position="1"/>
        <end position="77"/>
    </location>
</feature>
<dbReference type="RefSeq" id="WP_250080273.1">
    <property type="nucleotide sequence ID" value="NZ_JAMJPJ010000004.1"/>
</dbReference>
<feature type="compositionally biased region" description="Low complexity" evidence="1">
    <location>
        <begin position="61"/>
        <end position="77"/>
    </location>
</feature>
<accession>A0ABT0SNC3</accession>
<name>A0ABT0SNC3_9GAMM</name>
<protein>
    <submittedName>
        <fullName evidence="2">Uncharacterized protein</fullName>
    </submittedName>
</protein>
<sequence>MTGSQDQASGLRKWANLQRQQQPDTTGDAVDDPQAPEEEAVEGSVESAEMLADAEPRVENAPVEPAPTAAAAAEPETVAPPKPKTVLMVVGLPSTSTLQANRVKARLGQWSALGRQWAGDPDDWDVRVIMPDDPALHHLAREHSRWALWVSSHADAFAETYRTLRQLRNAGGPRRLLALHEPHLPRAGLLDNLHAAAQTYLGVELLILAQ</sequence>
<evidence type="ECO:0000256" key="1">
    <source>
        <dbReference type="SAM" id="MobiDB-lite"/>
    </source>
</evidence>